<dbReference type="EMBL" id="JAUIQD010000001">
    <property type="protein sequence ID" value="KAK3364682.1"/>
    <property type="molecule type" value="Genomic_DNA"/>
</dbReference>
<dbReference type="PANTHER" id="PTHR34414">
    <property type="entry name" value="HET DOMAIN-CONTAINING PROTEIN-RELATED"/>
    <property type="match status" value="1"/>
</dbReference>
<dbReference type="Pfam" id="PF20246">
    <property type="entry name" value="DUF6601"/>
    <property type="match status" value="1"/>
</dbReference>
<evidence type="ECO:0000256" key="1">
    <source>
        <dbReference type="SAM" id="MobiDB-lite"/>
    </source>
</evidence>
<feature type="transmembrane region" description="Helical" evidence="2">
    <location>
        <begin position="241"/>
        <end position="260"/>
    </location>
</feature>
<name>A0AAJ0MLD1_9PEZI</name>
<proteinExistence type="predicted"/>
<feature type="transmembrane region" description="Helical" evidence="2">
    <location>
        <begin position="272"/>
        <end position="292"/>
    </location>
</feature>
<protein>
    <submittedName>
        <fullName evidence="3">Uncharacterized protein</fullName>
    </submittedName>
</protein>
<keyword evidence="2" id="KW-1133">Transmembrane helix</keyword>
<gene>
    <name evidence="3" type="ORF">B0T25DRAFT_70977</name>
</gene>
<dbReference type="InterPro" id="IPR046536">
    <property type="entry name" value="DUF6601"/>
</dbReference>
<comment type="caution">
    <text evidence="3">The sequence shown here is derived from an EMBL/GenBank/DDBJ whole genome shotgun (WGS) entry which is preliminary data.</text>
</comment>
<dbReference type="PANTHER" id="PTHR34414:SF1">
    <property type="entry name" value="SUBTILISIN-LIKE SERINE PROTEASE"/>
    <property type="match status" value="1"/>
</dbReference>
<keyword evidence="2" id="KW-0472">Membrane</keyword>
<evidence type="ECO:0000256" key="2">
    <source>
        <dbReference type="SAM" id="Phobius"/>
    </source>
</evidence>
<accession>A0AAJ0MLD1</accession>
<reference evidence="3" key="1">
    <citation type="journal article" date="2023" name="Mol. Phylogenet. Evol.">
        <title>Genome-scale phylogeny and comparative genomics of the fungal order Sordariales.</title>
        <authorList>
            <person name="Hensen N."/>
            <person name="Bonometti L."/>
            <person name="Westerberg I."/>
            <person name="Brannstrom I.O."/>
            <person name="Guillou S."/>
            <person name="Cros-Aarteil S."/>
            <person name="Calhoun S."/>
            <person name="Haridas S."/>
            <person name="Kuo A."/>
            <person name="Mondo S."/>
            <person name="Pangilinan J."/>
            <person name="Riley R."/>
            <person name="LaButti K."/>
            <person name="Andreopoulos B."/>
            <person name="Lipzen A."/>
            <person name="Chen C."/>
            <person name="Yan M."/>
            <person name="Daum C."/>
            <person name="Ng V."/>
            <person name="Clum A."/>
            <person name="Steindorff A."/>
            <person name="Ohm R.A."/>
            <person name="Martin F."/>
            <person name="Silar P."/>
            <person name="Natvig D.O."/>
            <person name="Lalanne C."/>
            <person name="Gautier V."/>
            <person name="Ament-Velasquez S.L."/>
            <person name="Kruys A."/>
            <person name="Hutchinson M.I."/>
            <person name="Powell A.J."/>
            <person name="Barry K."/>
            <person name="Miller A.N."/>
            <person name="Grigoriev I.V."/>
            <person name="Debuchy R."/>
            <person name="Gladieux P."/>
            <person name="Hiltunen Thoren M."/>
            <person name="Johannesson H."/>
        </authorList>
    </citation>
    <scope>NUCLEOTIDE SEQUENCE</scope>
    <source>
        <strain evidence="3">CBS 955.72</strain>
    </source>
</reference>
<feature type="region of interest" description="Disordered" evidence="1">
    <location>
        <begin position="1"/>
        <end position="39"/>
    </location>
</feature>
<keyword evidence="2" id="KW-0812">Transmembrane</keyword>
<evidence type="ECO:0000313" key="4">
    <source>
        <dbReference type="Proteomes" id="UP001275084"/>
    </source>
</evidence>
<feature type="transmembrane region" description="Helical" evidence="2">
    <location>
        <begin position="312"/>
        <end position="337"/>
    </location>
</feature>
<dbReference type="AlphaFoldDB" id="A0AAJ0MLD1"/>
<keyword evidence="4" id="KW-1185">Reference proteome</keyword>
<dbReference type="Proteomes" id="UP001275084">
    <property type="component" value="Unassembled WGS sequence"/>
</dbReference>
<evidence type="ECO:0000313" key="3">
    <source>
        <dbReference type="EMBL" id="KAK3364682.1"/>
    </source>
</evidence>
<feature type="compositionally biased region" description="Basic and acidic residues" evidence="1">
    <location>
        <begin position="1"/>
        <end position="11"/>
    </location>
</feature>
<organism evidence="3 4">
    <name type="scientific">Lasiosphaeria hispida</name>
    <dbReference type="NCBI Taxonomy" id="260671"/>
    <lineage>
        <taxon>Eukaryota</taxon>
        <taxon>Fungi</taxon>
        <taxon>Dikarya</taxon>
        <taxon>Ascomycota</taxon>
        <taxon>Pezizomycotina</taxon>
        <taxon>Sordariomycetes</taxon>
        <taxon>Sordariomycetidae</taxon>
        <taxon>Sordariales</taxon>
        <taxon>Lasiosphaeriaceae</taxon>
        <taxon>Lasiosphaeria</taxon>
    </lineage>
</organism>
<reference evidence="3" key="2">
    <citation type="submission" date="2023-06" db="EMBL/GenBank/DDBJ databases">
        <authorList>
            <consortium name="Lawrence Berkeley National Laboratory"/>
            <person name="Haridas S."/>
            <person name="Hensen N."/>
            <person name="Bonometti L."/>
            <person name="Westerberg I."/>
            <person name="Brannstrom I.O."/>
            <person name="Guillou S."/>
            <person name="Cros-Aarteil S."/>
            <person name="Calhoun S."/>
            <person name="Kuo A."/>
            <person name="Mondo S."/>
            <person name="Pangilinan J."/>
            <person name="Riley R."/>
            <person name="Labutti K."/>
            <person name="Andreopoulos B."/>
            <person name="Lipzen A."/>
            <person name="Chen C."/>
            <person name="Yanf M."/>
            <person name="Daum C."/>
            <person name="Ng V."/>
            <person name="Clum A."/>
            <person name="Steindorff A."/>
            <person name="Ohm R."/>
            <person name="Martin F."/>
            <person name="Silar P."/>
            <person name="Natvig D."/>
            <person name="Lalanne C."/>
            <person name="Gautier V."/>
            <person name="Ament-Velasquez S.L."/>
            <person name="Kruys A."/>
            <person name="Hutchinson M.I."/>
            <person name="Powell A.J."/>
            <person name="Barry K."/>
            <person name="Miller A.N."/>
            <person name="Grigoriev I.V."/>
            <person name="Debuchy R."/>
            <person name="Gladieux P."/>
            <person name="Thoren M.H."/>
            <person name="Johannesson H."/>
        </authorList>
    </citation>
    <scope>NUCLEOTIDE SEQUENCE</scope>
    <source>
        <strain evidence="3">CBS 955.72</strain>
    </source>
</reference>
<sequence length="366" mass="41925">MEQMPQEHEPGLRQQVAPTPPLPFSCNILNGGEGDDHNREKELLDQFPASYRVDDDIRAPVTPELDLIAREMNVKRLQDIIHLLWLAGRPVPPRPLHFQLSLGREITVREQMEAHLVWGSGRIFIKPIPRYLLNPHFWEKHLFCDQCRGQGVAKFDDTASSRCTHRQLRACALGFLLSYVALVAYESDFTIAKERRLIPAEVTWLRWREFVREILAGESANRLYTHVAPRFIYGELRLNRLNLICLALQGPLSSGFVATWHSFGSFYRDNSAWIITITAYVILILSAVQVGLTTSRLSGNEVFQAAAYGFSIFAILIPIFTLGLLVTFSAILWAYNVMRTRRFEAKRSKTLSRAWRSKERKSNSTD</sequence>